<comment type="caution">
    <text evidence="2">The sequence shown here is derived from an EMBL/GenBank/DDBJ whole genome shotgun (WGS) entry which is preliminary data.</text>
</comment>
<reference evidence="2 3" key="1">
    <citation type="submission" date="2016-10" db="EMBL/GenBank/DDBJ databases">
        <title>Comparative genomics of Bacillus thuringiensis reveals a path to pathogens against multiple invertebrate hosts.</title>
        <authorList>
            <person name="Zheng J."/>
            <person name="Gao Q."/>
            <person name="Liu H."/>
            <person name="Peng D."/>
            <person name="Ruan L."/>
            <person name="Sun M."/>
        </authorList>
    </citation>
    <scope>NUCLEOTIDE SEQUENCE [LARGE SCALE GENOMIC DNA]</scope>
    <source>
        <strain evidence="2">HD5</strain>
    </source>
</reference>
<feature type="transmembrane region" description="Helical" evidence="1">
    <location>
        <begin position="27"/>
        <end position="45"/>
    </location>
</feature>
<organism evidence="2 3">
    <name type="scientific">Bacillus thuringiensis</name>
    <dbReference type="NCBI Taxonomy" id="1428"/>
    <lineage>
        <taxon>Bacteria</taxon>
        <taxon>Bacillati</taxon>
        <taxon>Bacillota</taxon>
        <taxon>Bacilli</taxon>
        <taxon>Bacillales</taxon>
        <taxon>Bacillaceae</taxon>
        <taxon>Bacillus</taxon>
        <taxon>Bacillus cereus group</taxon>
    </lineage>
</organism>
<dbReference type="EMBL" id="NFEM01000126">
    <property type="protein sequence ID" value="OTZ97159.1"/>
    <property type="molecule type" value="Genomic_DNA"/>
</dbReference>
<gene>
    <name evidence="2" type="ORF">BK774_26355</name>
</gene>
<accession>A0A9X6KD22</accession>
<proteinExistence type="predicted"/>
<dbReference type="AlphaFoldDB" id="A0A9X6KD22"/>
<evidence type="ECO:0000256" key="1">
    <source>
        <dbReference type="SAM" id="Phobius"/>
    </source>
</evidence>
<sequence>MNIPDGISKYKRNKPIQIKEQIKDHRLMLCFIAFSYVIKIFFYNFNGKYKKKIAVINWNKVLNKIILLKKWRFINGKSQRDKGMRREREFASLIGGARVPLSGAMDGYSNDVKGF</sequence>
<protein>
    <submittedName>
        <fullName evidence="2">Uncharacterized protein</fullName>
    </submittedName>
</protein>
<name>A0A9X6KD22_BACTU</name>
<evidence type="ECO:0000313" key="3">
    <source>
        <dbReference type="Proteomes" id="UP000194551"/>
    </source>
</evidence>
<evidence type="ECO:0000313" key="2">
    <source>
        <dbReference type="EMBL" id="OTZ97159.1"/>
    </source>
</evidence>
<keyword evidence="1" id="KW-0812">Transmembrane</keyword>
<keyword evidence="1" id="KW-0472">Membrane</keyword>
<keyword evidence="1" id="KW-1133">Transmembrane helix</keyword>
<dbReference type="Proteomes" id="UP000194551">
    <property type="component" value="Unassembled WGS sequence"/>
</dbReference>